<dbReference type="Proteomes" id="UP000475214">
    <property type="component" value="Unassembled WGS sequence"/>
</dbReference>
<evidence type="ECO:0000313" key="3">
    <source>
        <dbReference type="Proteomes" id="UP000475214"/>
    </source>
</evidence>
<dbReference type="InterPro" id="IPR015424">
    <property type="entry name" value="PyrdxlP-dep_Trfase"/>
</dbReference>
<dbReference type="EMBL" id="JAAGOA010000020">
    <property type="protein sequence ID" value="NEE03164.1"/>
    <property type="molecule type" value="Genomic_DNA"/>
</dbReference>
<keyword evidence="2" id="KW-0808">Transferase</keyword>
<dbReference type="SUPFAM" id="SSF53383">
    <property type="entry name" value="PLP-dependent transferases"/>
    <property type="match status" value="1"/>
</dbReference>
<sequence>MDIEAAQRLFTPDPGWLNTASYGLPPTPAWEALQTALHEWRCGRTSWKGWGEATGHARETFARLVNVPVSDVSIGAQVSQMLAVIASSMPEGTQVVVPEEEFTSNLFPWLVQQRRGLDVRPVPAADLANVVTAETGVIAFSLVQSATGAVADVDAITAAAAEAGAVTVADATQACGWLPVDASRYDATVVGAYKWLLSPRGTAFLVTKPELRSTLVPSQAGWWAGEDPHASYYGPPLRLADDARSLDISPAWFSWVGTAPALELVEQVGIDSIHAHDVALANRFRAGLGMDAGDSAIVSADVPDAERRLEAAGVRAAVRGGRLRASFHLYNTSDDVDMALDALTADTTPA</sequence>
<dbReference type="PANTHER" id="PTHR43586:SF21">
    <property type="entry name" value="PYRIDOXAL PHOSPHATE (PLP)-DEPENDENT ASPARTATE AMINOTRANSFERASE SUPERFAMILY"/>
    <property type="match status" value="1"/>
</dbReference>
<reference evidence="2 3" key="1">
    <citation type="submission" date="2020-02" db="EMBL/GenBank/DDBJ databases">
        <authorList>
            <person name="Li X.-J."/>
            <person name="Han X.-M."/>
        </authorList>
    </citation>
    <scope>NUCLEOTIDE SEQUENCE [LARGE SCALE GENOMIC DNA]</scope>
    <source>
        <strain evidence="2 3">CCTCC AB 2017055</strain>
    </source>
</reference>
<dbReference type="InterPro" id="IPR000192">
    <property type="entry name" value="Aminotrans_V_dom"/>
</dbReference>
<dbReference type="GO" id="GO:0008483">
    <property type="term" value="F:transaminase activity"/>
    <property type="evidence" value="ECO:0007669"/>
    <property type="project" value="UniProtKB-KW"/>
</dbReference>
<evidence type="ECO:0000259" key="1">
    <source>
        <dbReference type="Pfam" id="PF00266"/>
    </source>
</evidence>
<evidence type="ECO:0000313" key="2">
    <source>
        <dbReference type="EMBL" id="NEE03164.1"/>
    </source>
</evidence>
<dbReference type="Pfam" id="PF00266">
    <property type="entry name" value="Aminotran_5"/>
    <property type="match status" value="1"/>
</dbReference>
<keyword evidence="2" id="KW-0032">Aminotransferase</keyword>
<dbReference type="InterPro" id="IPR015421">
    <property type="entry name" value="PyrdxlP-dep_Trfase_major"/>
</dbReference>
<dbReference type="Gene3D" id="3.40.640.10">
    <property type="entry name" value="Type I PLP-dependent aspartate aminotransferase-like (Major domain)"/>
    <property type="match status" value="1"/>
</dbReference>
<dbReference type="RefSeq" id="WP_163742531.1">
    <property type="nucleotide sequence ID" value="NZ_JAAGOA010000020.1"/>
</dbReference>
<proteinExistence type="predicted"/>
<dbReference type="AlphaFoldDB" id="A0A6L9SET3"/>
<accession>A0A6L9SET3</accession>
<feature type="domain" description="Aminotransferase class V" evidence="1">
    <location>
        <begin position="55"/>
        <end position="288"/>
    </location>
</feature>
<comment type="caution">
    <text evidence="2">The sequence shown here is derived from an EMBL/GenBank/DDBJ whole genome shotgun (WGS) entry which is preliminary data.</text>
</comment>
<name>A0A6L9SET3_9ACTN</name>
<dbReference type="InterPro" id="IPR015422">
    <property type="entry name" value="PyrdxlP-dep_Trfase_small"/>
</dbReference>
<protein>
    <submittedName>
        <fullName evidence="2">Aminotransferase class V-fold PLP-dependent enzyme</fullName>
    </submittedName>
</protein>
<gene>
    <name evidence="2" type="ORF">G1H10_23645</name>
</gene>
<dbReference type="Gene3D" id="3.90.1150.10">
    <property type="entry name" value="Aspartate Aminotransferase, domain 1"/>
    <property type="match status" value="1"/>
</dbReference>
<dbReference type="PANTHER" id="PTHR43586">
    <property type="entry name" value="CYSTEINE DESULFURASE"/>
    <property type="match status" value="1"/>
</dbReference>
<keyword evidence="3" id="KW-1185">Reference proteome</keyword>
<organism evidence="2 3">
    <name type="scientific">Phytoactinopolyspora halotolerans</name>
    <dbReference type="NCBI Taxonomy" id="1981512"/>
    <lineage>
        <taxon>Bacteria</taxon>
        <taxon>Bacillati</taxon>
        <taxon>Actinomycetota</taxon>
        <taxon>Actinomycetes</taxon>
        <taxon>Jiangellales</taxon>
        <taxon>Jiangellaceae</taxon>
        <taxon>Phytoactinopolyspora</taxon>
    </lineage>
</organism>